<keyword evidence="6 8" id="KW-0408">Iron</keyword>
<gene>
    <name evidence="10" type="ORF">GCM10011614_34680</name>
</gene>
<dbReference type="PROSITE" id="PS00198">
    <property type="entry name" value="4FE4S_FER_1"/>
    <property type="match status" value="1"/>
</dbReference>
<feature type="domain" description="4Fe-4S ferredoxin-type" evidence="9">
    <location>
        <begin position="34"/>
        <end position="63"/>
    </location>
</feature>
<feature type="domain" description="4Fe-4S ferredoxin-type" evidence="9">
    <location>
        <begin position="1"/>
        <end position="29"/>
    </location>
</feature>
<evidence type="ECO:0000256" key="7">
    <source>
        <dbReference type="ARBA" id="ARBA00023014"/>
    </source>
</evidence>
<keyword evidence="2 8" id="KW-0813">Transport</keyword>
<evidence type="ECO:0000256" key="4">
    <source>
        <dbReference type="ARBA" id="ARBA00022723"/>
    </source>
</evidence>
<proteinExistence type="predicted"/>
<reference evidence="10" key="1">
    <citation type="journal article" date="2014" name="Int. J. Syst. Evol. Microbiol.">
        <title>Complete genome sequence of Corynebacterium casei LMG S-19264T (=DSM 44701T), isolated from a smear-ripened cheese.</title>
        <authorList>
            <consortium name="US DOE Joint Genome Institute (JGI-PGF)"/>
            <person name="Walter F."/>
            <person name="Albersmeier A."/>
            <person name="Kalinowski J."/>
            <person name="Ruckert C."/>
        </authorList>
    </citation>
    <scope>NUCLEOTIDE SEQUENCE</scope>
    <source>
        <strain evidence="10">KCTC 32255</strain>
    </source>
</reference>
<dbReference type="GO" id="GO:0051539">
    <property type="term" value="F:4 iron, 4 sulfur cluster binding"/>
    <property type="evidence" value="ECO:0007669"/>
    <property type="project" value="UniProtKB-UniRule"/>
</dbReference>
<dbReference type="InterPro" id="IPR017900">
    <property type="entry name" value="4Fe4S_Fe_S_CS"/>
</dbReference>
<organism evidence="10 11">
    <name type="scientific">Novosphingobium colocasiae</name>
    <dbReference type="NCBI Taxonomy" id="1256513"/>
    <lineage>
        <taxon>Bacteria</taxon>
        <taxon>Pseudomonadati</taxon>
        <taxon>Pseudomonadota</taxon>
        <taxon>Alphaproteobacteria</taxon>
        <taxon>Sphingomonadales</taxon>
        <taxon>Sphingomonadaceae</taxon>
        <taxon>Novosphingobium</taxon>
    </lineage>
</organism>
<accession>A0A918PNQ1</accession>
<evidence type="ECO:0000256" key="5">
    <source>
        <dbReference type="ARBA" id="ARBA00022982"/>
    </source>
</evidence>
<keyword evidence="7 8" id="KW-0411">Iron-sulfur</keyword>
<reference evidence="10" key="2">
    <citation type="submission" date="2020-09" db="EMBL/GenBank/DDBJ databases">
        <authorList>
            <person name="Sun Q."/>
            <person name="Kim S."/>
        </authorList>
    </citation>
    <scope>NUCLEOTIDE SEQUENCE</scope>
    <source>
        <strain evidence="10">KCTC 32255</strain>
    </source>
</reference>
<keyword evidence="4 8" id="KW-0479">Metal-binding</keyword>
<comment type="caution">
    <text evidence="10">The sequence shown here is derived from an EMBL/GenBank/DDBJ whole genome shotgun (WGS) entry which is preliminary data.</text>
</comment>
<evidence type="ECO:0000256" key="6">
    <source>
        <dbReference type="ARBA" id="ARBA00023004"/>
    </source>
</evidence>
<dbReference type="Proteomes" id="UP000648075">
    <property type="component" value="Unassembled WGS sequence"/>
</dbReference>
<dbReference type="EMBL" id="BMZA01000033">
    <property type="protein sequence ID" value="GGZ17194.1"/>
    <property type="molecule type" value="Genomic_DNA"/>
</dbReference>
<evidence type="ECO:0000256" key="2">
    <source>
        <dbReference type="ARBA" id="ARBA00022448"/>
    </source>
</evidence>
<keyword evidence="5 8" id="KW-0249">Electron transport</keyword>
<evidence type="ECO:0000259" key="9">
    <source>
        <dbReference type="PROSITE" id="PS51379"/>
    </source>
</evidence>
<evidence type="ECO:0000313" key="10">
    <source>
        <dbReference type="EMBL" id="GGZ17194.1"/>
    </source>
</evidence>
<dbReference type="AlphaFoldDB" id="A0A918PNQ1"/>
<evidence type="ECO:0000256" key="1">
    <source>
        <dbReference type="ARBA" id="ARBA00001966"/>
    </source>
</evidence>
<evidence type="ECO:0000256" key="8">
    <source>
        <dbReference type="RuleBase" id="RU365098"/>
    </source>
</evidence>
<sequence length="84" mass="9287">MAYVIAAPCVADFSCAAVCPVDCIKPAPDAHHLEQLFIDPDRCISCRACVDVCPVEAIYDEDALPGKWQHYAAINREYFAEVKL</sequence>
<dbReference type="RefSeq" id="WP_189622549.1">
    <property type="nucleotide sequence ID" value="NZ_BMZA01000033.1"/>
</dbReference>
<dbReference type="PROSITE" id="PS51379">
    <property type="entry name" value="4FE4S_FER_2"/>
    <property type="match status" value="2"/>
</dbReference>
<dbReference type="PRINTS" id="PR00354">
    <property type="entry name" value="7FE8SFRDOXIN"/>
</dbReference>
<keyword evidence="3 8" id="KW-0004">4Fe-4S</keyword>
<comment type="cofactor">
    <cofactor evidence="1 8">
        <name>[4Fe-4S] cluster</name>
        <dbReference type="ChEBI" id="CHEBI:49883"/>
    </cofactor>
</comment>
<protein>
    <recommendedName>
        <fullName evidence="8">Ferredoxin</fullName>
    </recommendedName>
</protein>
<keyword evidence="11" id="KW-1185">Reference proteome</keyword>
<comment type="function">
    <text evidence="8">Ferredoxins are iron-sulfur proteins that transfer electrons in a wide variety of metabolic reactions.</text>
</comment>
<dbReference type="InterPro" id="IPR000813">
    <property type="entry name" value="7Fe_ferredoxin"/>
</dbReference>
<dbReference type="GO" id="GO:0046872">
    <property type="term" value="F:metal ion binding"/>
    <property type="evidence" value="ECO:0007669"/>
    <property type="project" value="UniProtKB-UniRule"/>
</dbReference>
<dbReference type="InterPro" id="IPR017896">
    <property type="entry name" value="4Fe4S_Fe-S-bd"/>
</dbReference>
<dbReference type="SUPFAM" id="SSF54862">
    <property type="entry name" value="4Fe-4S ferredoxins"/>
    <property type="match status" value="1"/>
</dbReference>
<evidence type="ECO:0000313" key="11">
    <source>
        <dbReference type="Proteomes" id="UP000648075"/>
    </source>
</evidence>
<evidence type="ECO:0000256" key="3">
    <source>
        <dbReference type="ARBA" id="ARBA00022485"/>
    </source>
</evidence>
<dbReference type="Gene3D" id="3.30.70.20">
    <property type="match status" value="1"/>
</dbReference>
<dbReference type="GO" id="GO:0009055">
    <property type="term" value="F:electron transfer activity"/>
    <property type="evidence" value="ECO:0007669"/>
    <property type="project" value="UniProtKB-UniRule"/>
</dbReference>
<name>A0A918PNQ1_9SPHN</name>
<dbReference type="Pfam" id="PF00037">
    <property type="entry name" value="Fer4"/>
    <property type="match status" value="1"/>
</dbReference>